<feature type="domain" description="Thioredoxin" evidence="1">
    <location>
        <begin position="43"/>
        <end position="188"/>
    </location>
</feature>
<name>A0A5B8VMN5_9BACT</name>
<dbReference type="Gene3D" id="3.40.30.10">
    <property type="entry name" value="Glutaredoxin"/>
    <property type="match status" value="1"/>
</dbReference>
<evidence type="ECO:0000259" key="1">
    <source>
        <dbReference type="PROSITE" id="PS51352"/>
    </source>
</evidence>
<keyword evidence="3" id="KW-1185">Reference proteome</keyword>
<dbReference type="EMBL" id="CP042434">
    <property type="protein sequence ID" value="QEC72235.1"/>
    <property type="molecule type" value="Genomic_DNA"/>
</dbReference>
<evidence type="ECO:0000313" key="2">
    <source>
        <dbReference type="EMBL" id="QEC72235.1"/>
    </source>
</evidence>
<sequence length="230" mass="26570">MHLPIHKCRAKQCKLIMKKILCLLGGAMLCTTLFCQKIEVTKYYIDDRIPDIPLINIVNFKDSITTLSALGQKLIILDFWGPHCGTCIAMFPLEEQLQKKFKNDLQFLLISPNSRDEVELFINNWNQKHEQPFTLPSITAGTLYNKLFWKYYYPHYVWIAPNGTIIAQTSDTQINAETIAATIKNIRMEENKIKNGNRSDKPELLQKLKLTPAQYQYFKPAIASFLNKAK</sequence>
<evidence type="ECO:0000313" key="3">
    <source>
        <dbReference type="Proteomes" id="UP000321291"/>
    </source>
</evidence>
<dbReference type="InterPro" id="IPR036249">
    <property type="entry name" value="Thioredoxin-like_sf"/>
</dbReference>
<protein>
    <submittedName>
        <fullName evidence="2">Thioredoxin family protein</fullName>
    </submittedName>
</protein>
<dbReference type="KEGG" id="agi:FSB73_11680"/>
<organism evidence="2 3">
    <name type="scientific">Arachidicoccus ginsenosidivorans</name>
    <dbReference type="NCBI Taxonomy" id="496057"/>
    <lineage>
        <taxon>Bacteria</taxon>
        <taxon>Pseudomonadati</taxon>
        <taxon>Bacteroidota</taxon>
        <taxon>Chitinophagia</taxon>
        <taxon>Chitinophagales</taxon>
        <taxon>Chitinophagaceae</taxon>
        <taxon>Arachidicoccus</taxon>
    </lineage>
</organism>
<dbReference type="InterPro" id="IPR013766">
    <property type="entry name" value="Thioredoxin_domain"/>
</dbReference>
<proteinExistence type="predicted"/>
<dbReference type="Proteomes" id="UP000321291">
    <property type="component" value="Chromosome"/>
</dbReference>
<dbReference type="Pfam" id="PF00085">
    <property type="entry name" value="Thioredoxin"/>
    <property type="match status" value="1"/>
</dbReference>
<dbReference type="PANTHER" id="PTHR42852">
    <property type="entry name" value="THIOL:DISULFIDE INTERCHANGE PROTEIN DSBE"/>
    <property type="match status" value="1"/>
</dbReference>
<accession>A0A5B8VMN5</accession>
<gene>
    <name evidence="2" type="ORF">FSB73_11680</name>
</gene>
<dbReference type="PROSITE" id="PS51352">
    <property type="entry name" value="THIOREDOXIN_2"/>
    <property type="match status" value="1"/>
</dbReference>
<dbReference type="PANTHER" id="PTHR42852:SF13">
    <property type="entry name" value="PROTEIN DIPZ"/>
    <property type="match status" value="1"/>
</dbReference>
<reference evidence="2 3" key="1">
    <citation type="journal article" date="2017" name="Int. J. Syst. Evol. Microbiol.">
        <title>Arachidicoccus ginsenosidivorans sp. nov., with ginsenoside-converting activity isolated from ginseng cultivating soil.</title>
        <authorList>
            <person name="Siddiqi M.Z."/>
            <person name="Aslam Z."/>
            <person name="Im W.T."/>
        </authorList>
    </citation>
    <scope>NUCLEOTIDE SEQUENCE [LARGE SCALE GENOMIC DNA]</scope>
    <source>
        <strain evidence="2 3">Gsoil 809</strain>
    </source>
</reference>
<dbReference type="InterPro" id="IPR050553">
    <property type="entry name" value="Thioredoxin_ResA/DsbE_sf"/>
</dbReference>
<dbReference type="SUPFAM" id="SSF52833">
    <property type="entry name" value="Thioredoxin-like"/>
    <property type="match status" value="1"/>
</dbReference>
<dbReference type="AlphaFoldDB" id="A0A5B8VMN5"/>